<keyword evidence="4" id="KW-1185">Reference proteome</keyword>
<proteinExistence type="inferred from homology"/>
<dbReference type="Gene3D" id="3.40.50.720">
    <property type="entry name" value="NAD(P)-binding Rossmann-like Domain"/>
    <property type="match status" value="1"/>
</dbReference>
<dbReference type="GeneID" id="110801846"/>
<dbReference type="InterPro" id="IPR036291">
    <property type="entry name" value="NAD(P)-bd_dom_sf"/>
</dbReference>
<protein>
    <recommendedName>
        <fullName evidence="6">RmlD-like substrate binding domain-containing protein</fullName>
    </recommendedName>
</protein>
<evidence type="ECO:0000256" key="2">
    <source>
        <dbReference type="ARBA" id="ARBA00023027"/>
    </source>
</evidence>
<dbReference type="PANTHER" id="PTHR43574">
    <property type="entry name" value="EPIMERASE-RELATED"/>
    <property type="match status" value="1"/>
</dbReference>
<evidence type="ECO:0008006" key="6">
    <source>
        <dbReference type="Google" id="ProtNLM"/>
    </source>
</evidence>
<evidence type="ECO:0000256" key="3">
    <source>
        <dbReference type="ARBA" id="ARBA00023235"/>
    </source>
</evidence>
<dbReference type="Proteomes" id="UP000813463">
    <property type="component" value="Chromosome 3"/>
</dbReference>
<organism evidence="4 5">
    <name type="scientific">Spinacia oleracea</name>
    <name type="common">Spinach</name>
    <dbReference type="NCBI Taxonomy" id="3562"/>
    <lineage>
        <taxon>Eukaryota</taxon>
        <taxon>Viridiplantae</taxon>
        <taxon>Streptophyta</taxon>
        <taxon>Embryophyta</taxon>
        <taxon>Tracheophyta</taxon>
        <taxon>Spermatophyta</taxon>
        <taxon>Magnoliopsida</taxon>
        <taxon>eudicotyledons</taxon>
        <taxon>Gunneridae</taxon>
        <taxon>Pentapetalae</taxon>
        <taxon>Caryophyllales</taxon>
        <taxon>Chenopodiaceae</taxon>
        <taxon>Chenopodioideae</taxon>
        <taxon>Anserineae</taxon>
        <taxon>Spinacia</taxon>
    </lineage>
</organism>
<dbReference type="AlphaFoldDB" id="A0A9R0J969"/>
<reference evidence="4" key="1">
    <citation type="journal article" date="2021" name="Nat. Commun.">
        <title>Genomic analyses provide insights into spinach domestication and the genetic basis of agronomic traits.</title>
        <authorList>
            <person name="Cai X."/>
            <person name="Sun X."/>
            <person name="Xu C."/>
            <person name="Sun H."/>
            <person name="Wang X."/>
            <person name="Ge C."/>
            <person name="Zhang Z."/>
            <person name="Wang Q."/>
            <person name="Fei Z."/>
            <person name="Jiao C."/>
            <person name="Wang Q."/>
        </authorList>
    </citation>
    <scope>NUCLEOTIDE SEQUENCE [LARGE SCALE GENOMIC DNA]</scope>
    <source>
        <strain evidence="4">cv. Varoflay</strain>
    </source>
</reference>
<evidence type="ECO:0000313" key="5">
    <source>
        <dbReference type="RefSeq" id="XP_021862952.2"/>
    </source>
</evidence>
<keyword evidence="2" id="KW-0520">NAD</keyword>
<dbReference type="KEGG" id="soe:110801846"/>
<gene>
    <name evidence="5" type="primary">LOC110801846</name>
</gene>
<dbReference type="RefSeq" id="XP_021862952.2">
    <property type="nucleotide sequence ID" value="XM_022007260.2"/>
</dbReference>
<name>A0A9R0J969_SPIOL</name>
<reference evidence="5" key="2">
    <citation type="submission" date="2025-08" db="UniProtKB">
        <authorList>
            <consortium name="RefSeq"/>
        </authorList>
    </citation>
    <scope>IDENTIFICATION</scope>
    <source>
        <tissue evidence="5">Leaf</tissue>
    </source>
</reference>
<dbReference type="SUPFAM" id="SSF51735">
    <property type="entry name" value="NAD(P)-binding Rossmann-fold domains"/>
    <property type="match status" value="1"/>
</dbReference>
<dbReference type="GO" id="GO:0016854">
    <property type="term" value="F:racemase and epimerase activity"/>
    <property type="evidence" value="ECO:0000318"/>
    <property type="project" value="GO_Central"/>
</dbReference>
<sequence>MVMASTYAISGIPSPKAFGHSHSDSRNFFLSSNRSTSLHSHRPFPNSNLNSKFLSPPLSFSSSSMASTIRVTSSSAAVGTSSSSVVVGDSDLLIVGPGVLGRLVAQQWSQDHSGCQVYGKTATTDHHDELINIGIIPLLKETTLPCQFPYVIFCAPPSRSPDYAADVREAASSWNGEGSFVFTSSSALVDCTDNGSCNEETPAVPMGKRPRTDVLLKAENVVLDYGGCVLRLAGLYKADRGAHTYWLKQGKSDLRADHFVNLIHYEDAASLAIAILKKNLRAKVFLGCDNHPLSRKEIMDLVNKSGKFSDKFEGFTGADDSLGKRLNNSKTRAEIGWEPRYPSFAEFLEVM</sequence>
<evidence type="ECO:0000313" key="4">
    <source>
        <dbReference type="Proteomes" id="UP000813463"/>
    </source>
</evidence>
<evidence type="ECO:0000256" key="1">
    <source>
        <dbReference type="ARBA" id="ARBA00007637"/>
    </source>
</evidence>
<accession>A0A9R0J969</accession>
<keyword evidence="3" id="KW-0413">Isomerase</keyword>
<comment type="similarity">
    <text evidence="1">Belongs to the NAD(P)-dependent epimerase/dehydratase family.</text>
</comment>
<dbReference type="GO" id="GO:0009507">
    <property type="term" value="C:chloroplast"/>
    <property type="evidence" value="ECO:0000318"/>
    <property type="project" value="GO_Central"/>
</dbReference>